<dbReference type="GO" id="GO:0000082">
    <property type="term" value="P:G1/S transition of mitotic cell cycle"/>
    <property type="evidence" value="ECO:0007669"/>
    <property type="project" value="TreeGrafter"/>
</dbReference>
<dbReference type="GO" id="GO:0004693">
    <property type="term" value="F:cyclin-dependent protein serine/threonine kinase activity"/>
    <property type="evidence" value="ECO:0007669"/>
    <property type="project" value="UniProtKB-EC"/>
</dbReference>
<evidence type="ECO:0000256" key="7">
    <source>
        <dbReference type="ARBA" id="ARBA00047811"/>
    </source>
</evidence>
<dbReference type="GO" id="GO:0010468">
    <property type="term" value="P:regulation of gene expression"/>
    <property type="evidence" value="ECO:0007669"/>
    <property type="project" value="TreeGrafter"/>
</dbReference>
<evidence type="ECO:0000256" key="1">
    <source>
        <dbReference type="ARBA" id="ARBA00012425"/>
    </source>
</evidence>
<dbReference type="Pfam" id="PF00069">
    <property type="entry name" value="Pkinase"/>
    <property type="match status" value="1"/>
</dbReference>
<reference evidence="11" key="1">
    <citation type="submission" date="2010-03" db="EMBL/GenBank/DDBJ databases">
        <title>Lepeophtheirus salmonis ESTs and full-length cDNAs.</title>
        <authorList>
            <person name="Yasuike M."/>
            <person name="von Schalburg K."/>
            <person name="Cooper G."/>
            <person name="Leong J."/>
            <person name="Jones S.R.M."/>
            <person name="Koop B.F."/>
        </authorList>
    </citation>
    <scope>NUCLEOTIDE SEQUENCE</scope>
    <source>
        <tissue evidence="11">Whole</tissue>
    </source>
</reference>
<sequence length="39" mass="4493">MDCFQKIEKIGEGTYGVVYKAKDKVTNQFVALKKIRLET</sequence>
<keyword evidence="11" id="KW-0131">Cell cycle</keyword>
<dbReference type="SUPFAM" id="SSF56112">
    <property type="entry name" value="Protein kinase-like (PK-like)"/>
    <property type="match status" value="1"/>
</dbReference>
<dbReference type="GO" id="GO:0000307">
    <property type="term" value="C:cyclin-dependent protein kinase holoenzyme complex"/>
    <property type="evidence" value="ECO:0007669"/>
    <property type="project" value="TreeGrafter"/>
</dbReference>
<dbReference type="InterPro" id="IPR050108">
    <property type="entry name" value="CDK"/>
</dbReference>
<dbReference type="GO" id="GO:0005634">
    <property type="term" value="C:nucleus"/>
    <property type="evidence" value="ECO:0007669"/>
    <property type="project" value="TreeGrafter"/>
</dbReference>
<feature type="binding site" evidence="9">
    <location>
        <position position="33"/>
    </location>
    <ligand>
        <name>ATP</name>
        <dbReference type="ChEBI" id="CHEBI:30616"/>
    </ligand>
</feature>
<evidence type="ECO:0000256" key="4">
    <source>
        <dbReference type="ARBA" id="ARBA00022741"/>
    </source>
</evidence>
<evidence type="ECO:0000256" key="6">
    <source>
        <dbReference type="ARBA" id="ARBA00022840"/>
    </source>
</evidence>
<proteinExistence type="evidence at transcript level"/>
<keyword evidence="4 9" id="KW-0547">Nucleotide-binding</keyword>
<accession>D3PGV6</accession>
<evidence type="ECO:0000256" key="9">
    <source>
        <dbReference type="PROSITE-ProRule" id="PRU10141"/>
    </source>
</evidence>
<dbReference type="AlphaFoldDB" id="D3PGV6"/>
<evidence type="ECO:0000259" key="10">
    <source>
        <dbReference type="PROSITE" id="PS50011"/>
    </source>
</evidence>
<dbReference type="GO" id="GO:0051301">
    <property type="term" value="P:cell division"/>
    <property type="evidence" value="ECO:0007669"/>
    <property type="project" value="UniProtKB-KW"/>
</dbReference>
<evidence type="ECO:0000256" key="8">
    <source>
        <dbReference type="ARBA" id="ARBA00048367"/>
    </source>
</evidence>
<dbReference type="PROSITE" id="PS50011">
    <property type="entry name" value="PROTEIN_KINASE_DOM"/>
    <property type="match status" value="1"/>
</dbReference>
<dbReference type="GO" id="GO:0005737">
    <property type="term" value="C:cytoplasm"/>
    <property type="evidence" value="ECO:0007669"/>
    <property type="project" value="TreeGrafter"/>
</dbReference>
<dbReference type="EC" id="2.7.11.22" evidence="1"/>
<dbReference type="PANTHER" id="PTHR24056:SF254">
    <property type="entry name" value="CYCLIN-DEPENDENT KINASE 2"/>
    <property type="match status" value="1"/>
</dbReference>
<evidence type="ECO:0000256" key="3">
    <source>
        <dbReference type="ARBA" id="ARBA00022679"/>
    </source>
</evidence>
<evidence type="ECO:0000256" key="2">
    <source>
        <dbReference type="ARBA" id="ARBA00022527"/>
    </source>
</evidence>
<comment type="catalytic activity">
    <reaction evidence="8">
        <text>L-seryl-[protein] + ATP = O-phospho-L-seryl-[protein] + ADP + H(+)</text>
        <dbReference type="Rhea" id="RHEA:17989"/>
        <dbReference type="Rhea" id="RHEA-COMP:9863"/>
        <dbReference type="Rhea" id="RHEA-COMP:11604"/>
        <dbReference type="ChEBI" id="CHEBI:15378"/>
        <dbReference type="ChEBI" id="CHEBI:29999"/>
        <dbReference type="ChEBI" id="CHEBI:30616"/>
        <dbReference type="ChEBI" id="CHEBI:83421"/>
        <dbReference type="ChEBI" id="CHEBI:456216"/>
        <dbReference type="EC" id="2.7.11.22"/>
    </reaction>
</comment>
<keyword evidence="3" id="KW-0808">Transferase</keyword>
<dbReference type="PROSITE" id="PS00107">
    <property type="entry name" value="PROTEIN_KINASE_ATP"/>
    <property type="match status" value="1"/>
</dbReference>
<dbReference type="GO" id="GO:0030332">
    <property type="term" value="F:cyclin binding"/>
    <property type="evidence" value="ECO:0007669"/>
    <property type="project" value="TreeGrafter"/>
</dbReference>
<gene>
    <name evidence="11" type="primary">CDK3</name>
</gene>
<organism evidence="11">
    <name type="scientific">Lepeophtheirus salmonis</name>
    <name type="common">Salmon louse</name>
    <name type="synonym">Caligus salmonis</name>
    <dbReference type="NCBI Taxonomy" id="72036"/>
    <lineage>
        <taxon>Eukaryota</taxon>
        <taxon>Metazoa</taxon>
        <taxon>Ecdysozoa</taxon>
        <taxon>Arthropoda</taxon>
        <taxon>Crustacea</taxon>
        <taxon>Multicrustacea</taxon>
        <taxon>Hexanauplia</taxon>
        <taxon>Copepoda</taxon>
        <taxon>Siphonostomatoida</taxon>
        <taxon>Caligidae</taxon>
        <taxon>Lepeophtheirus</taxon>
    </lineage>
</organism>
<comment type="catalytic activity">
    <reaction evidence="7">
        <text>L-threonyl-[protein] + ATP = O-phospho-L-threonyl-[protein] + ADP + H(+)</text>
        <dbReference type="Rhea" id="RHEA:46608"/>
        <dbReference type="Rhea" id="RHEA-COMP:11060"/>
        <dbReference type="Rhea" id="RHEA-COMP:11605"/>
        <dbReference type="ChEBI" id="CHEBI:15378"/>
        <dbReference type="ChEBI" id="CHEBI:30013"/>
        <dbReference type="ChEBI" id="CHEBI:30616"/>
        <dbReference type="ChEBI" id="CHEBI:61977"/>
        <dbReference type="ChEBI" id="CHEBI:456216"/>
        <dbReference type="EC" id="2.7.11.22"/>
    </reaction>
</comment>
<keyword evidence="2" id="KW-0723">Serine/threonine-protein kinase</keyword>
<dbReference type="EMBL" id="BT120862">
    <property type="protein sequence ID" value="ADD24502.1"/>
    <property type="molecule type" value="mRNA"/>
</dbReference>
<dbReference type="InterPro" id="IPR011009">
    <property type="entry name" value="Kinase-like_dom_sf"/>
</dbReference>
<dbReference type="InterPro" id="IPR017441">
    <property type="entry name" value="Protein_kinase_ATP_BS"/>
</dbReference>
<keyword evidence="11" id="KW-0132">Cell division</keyword>
<dbReference type="PANTHER" id="PTHR24056">
    <property type="entry name" value="CELL DIVISION PROTEIN KINASE"/>
    <property type="match status" value="1"/>
</dbReference>
<keyword evidence="6 9" id="KW-0067">ATP-binding</keyword>
<keyword evidence="5 11" id="KW-0418">Kinase</keyword>
<dbReference type="GO" id="GO:0007165">
    <property type="term" value="P:signal transduction"/>
    <property type="evidence" value="ECO:0007669"/>
    <property type="project" value="TreeGrafter"/>
</dbReference>
<feature type="domain" description="Protein kinase" evidence="10">
    <location>
        <begin position="4"/>
        <end position="39"/>
    </location>
</feature>
<dbReference type="Gene3D" id="3.30.200.20">
    <property type="entry name" value="Phosphorylase Kinase, domain 1"/>
    <property type="match status" value="1"/>
</dbReference>
<dbReference type="GO" id="GO:0005524">
    <property type="term" value="F:ATP binding"/>
    <property type="evidence" value="ECO:0007669"/>
    <property type="project" value="UniProtKB-UniRule"/>
</dbReference>
<dbReference type="GO" id="GO:0010389">
    <property type="term" value="P:regulation of G2/M transition of mitotic cell cycle"/>
    <property type="evidence" value="ECO:0007669"/>
    <property type="project" value="TreeGrafter"/>
</dbReference>
<protein>
    <recommendedName>
        <fullName evidence="1">cyclin-dependent kinase</fullName>
        <ecNumber evidence="1">2.7.11.22</ecNumber>
    </recommendedName>
</protein>
<dbReference type="InterPro" id="IPR000719">
    <property type="entry name" value="Prot_kinase_dom"/>
</dbReference>
<evidence type="ECO:0000256" key="5">
    <source>
        <dbReference type="ARBA" id="ARBA00022777"/>
    </source>
</evidence>
<evidence type="ECO:0000313" key="11">
    <source>
        <dbReference type="EMBL" id="ADD24502.1"/>
    </source>
</evidence>
<name>D3PGV6_LEPSM</name>